<evidence type="ECO:0000256" key="1">
    <source>
        <dbReference type="SAM" id="MobiDB-lite"/>
    </source>
</evidence>
<evidence type="ECO:0008006" key="5">
    <source>
        <dbReference type="Google" id="ProtNLM"/>
    </source>
</evidence>
<dbReference type="Gene3D" id="1.20.144.10">
    <property type="entry name" value="Phosphatidic acid phosphatase type 2/haloperoxidase"/>
    <property type="match status" value="1"/>
</dbReference>
<feature type="transmembrane region" description="Helical" evidence="2">
    <location>
        <begin position="130"/>
        <end position="151"/>
    </location>
</feature>
<feature type="transmembrane region" description="Helical" evidence="2">
    <location>
        <begin position="158"/>
        <end position="177"/>
    </location>
</feature>
<dbReference type="Proteomes" id="UP000064183">
    <property type="component" value="Chromosome"/>
</dbReference>
<keyword evidence="2" id="KW-0812">Transmembrane</keyword>
<organism evidence="3 4">
    <name type="scientific">Streptomyces globisporus C-1027</name>
    <dbReference type="NCBI Taxonomy" id="1172567"/>
    <lineage>
        <taxon>Bacteria</taxon>
        <taxon>Bacillati</taxon>
        <taxon>Actinomycetota</taxon>
        <taxon>Actinomycetes</taxon>
        <taxon>Kitasatosporales</taxon>
        <taxon>Streptomycetaceae</taxon>
        <taxon>Streptomyces</taxon>
    </lineage>
</organism>
<dbReference type="STRING" id="1172567.WQO_18120"/>
<proteinExistence type="predicted"/>
<dbReference type="KEGG" id="sgb:WQO_18120"/>
<evidence type="ECO:0000313" key="4">
    <source>
        <dbReference type="Proteomes" id="UP000064183"/>
    </source>
</evidence>
<gene>
    <name evidence="3" type="ORF">WQO_18120</name>
</gene>
<feature type="transmembrane region" description="Helical" evidence="2">
    <location>
        <begin position="106"/>
        <end position="124"/>
    </location>
</feature>
<dbReference type="EMBL" id="CP013738">
    <property type="protein sequence ID" value="ALU95069.1"/>
    <property type="molecule type" value="Genomic_DNA"/>
</dbReference>
<dbReference type="GeneID" id="27784285"/>
<name>A0A0U3K831_STRGL</name>
<dbReference type="SUPFAM" id="SSF48317">
    <property type="entry name" value="Acid phosphatase/Vanadium-dependent haloperoxidase"/>
    <property type="match status" value="1"/>
</dbReference>
<feature type="transmembrane region" description="Helical" evidence="2">
    <location>
        <begin position="44"/>
        <end position="60"/>
    </location>
</feature>
<feature type="transmembrane region" description="Helical" evidence="2">
    <location>
        <begin position="66"/>
        <end position="85"/>
    </location>
</feature>
<evidence type="ECO:0000313" key="3">
    <source>
        <dbReference type="EMBL" id="ALU95069.1"/>
    </source>
</evidence>
<reference evidence="3 4" key="1">
    <citation type="journal article" date="2012" name="J. Bacteriol.">
        <title>Draft genome sequence of Streptomyces globisporus C-1027, which produces an antitumor antibiotic consisting of a nine-membered enediyne with a chromoprotein.</title>
        <authorList>
            <person name="Wang L."/>
            <person name="Wang S."/>
            <person name="He Q."/>
            <person name="Yu T."/>
            <person name="Li Q."/>
            <person name="Hong B."/>
        </authorList>
    </citation>
    <scope>NUCLEOTIDE SEQUENCE [LARGE SCALE GENOMIC DNA]</scope>
    <source>
        <strain evidence="3 4">C-1027</strain>
    </source>
</reference>
<keyword evidence="2" id="KW-1133">Transmembrane helix</keyword>
<evidence type="ECO:0000256" key="2">
    <source>
        <dbReference type="SAM" id="Phobius"/>
    </source>
</evidence>
<keyword evidence="2" id="KW-0472">Membrane</keyword>
<feature type="transmembrane region" description="Helical" evidence="2">
    <location>
        <begin position="197"/>
        <end position="216"/>
    </location>
</feature>
<sequence>MTGTTATTTDGDPGRGTTGEGIPTTSARTASVARTVTDVLQPRNVLLAGMLGIGLAAAGGDWTGLLWGFLGALCAGLIPAGYIEWERGRGTWGDRHVVDRTKRAPIFFVILGSIGTGSVVMVLGNAPTGILVAMLALWVMTIGLLAVNTVWKISVDSAVASAAVSLLAVVHSPWWIAAYALTAAVCWSRVALGYHTVAQTLAGAGLGAATTVAYVFV</sequence>
<feature type="compositionally biased region" description="Low complexity" evidence="1">
    <location>
        <begin position="1"/>
        <end position="11"/>
    </location>
</feature>
<dbReference type="AlphaFoldDB" id="A0A0U3K831"/>
<dbReference type="InterPro" id="IPR036938">
    <property type="entry name" value="PAP2/HPO_sf"/>
</dbReference>
<dbReference type="RefSeq" id="WP_010063082.1">
    <property type="nucleotide sequence ID" value="NZ_CP013738.1"/>
</dbReference>
<feature type="region of interest" description="Disordered" evidence="1">
    <location>
        <begin position="1"/>
        <end position="28"/>
    </location>
</feature>
<protein>
    <recommendedName>
        <fullName evidence="5">Phosphatidic acid phosphatase type 2/haloperoxidase domain-containing protein</fullName>
    </recommendedName>
</protein>
<accession>A0A0U3K831</accession>